<dbReference type="SUPFAM" id="SSF50129">
    <property type="entry name" value="GroES-like"/>
    <property type="match status" value="1"/>
</dbReference>
<reference evidence="8" key="1">
    <citation type="submission" date="2012-12" db="EMBL/GenBank/DDBJ databases">
        <title>Identification and characterization of a phenylalanine ammonia-lyase gene family in Isatis indigotica Fort.</title>
        <authorList>
            <person name="Liu Q."/>
            <person name="Chen J."/>
            <person name="Zhou X."/>
            <person name="Di P."/>
            <person name="Xiao Y."/>
            <person name="Xuan H."/>
            <person name="Zhang L."/>
            <person name="Chen W."/>
        </authorList>
    </citation>
    <scope>NUCLEOTIDE SEQUENCE</scope>
    <source>
        <tissue evidence="8">Salivary gland</tissue>
    </source>
</reference>
<dbReference type="GO" id="GO:0051087">
    <property type="term" value="F:protein-folding chaperone binding"/>
    <property type="evidence" value="ECO:0007669"/>
    <property type="project" value="TreeGrafter"/>
</dbReference>
<sequence length="93" mass="9694">MAGLGKRLVPLLDRILVERFVPEAKTKGGIMIPEKAQAKVQSATVIAVGTGARTEAGQTIPTGRQSGGQGAAARVRGNQGRDRQQGILHLPGQ</sequence>
<evidence type="ECO:0000256" key="2">
    <source>
        <dbReference type="ARBA" id="ARBA00018842"/>
    </source>
</evidence>
<proteinExistence type="evidence at transcript level"/>
<dbReference type="PROSITE" id="PS00681">
    <property type="entry name" value="CHAPERONINS_CPN10"/>
    <property type="match status" value="1"/>
</dbReference>
<evidence type="ECO:0000256" key="4">
    <source>
        <dbReference type="ARBA" id="ARBA00029976"/>
    </source>
</evidence>
<accession>A0A0K8RMG8</accession>
<keyword evidence="8" id="KW-0346">Stress response</keyword>
<evidence type="ECO:0000313" key="8">
    <source>
        <dbReference type="EMBL" id="JAA72088.1"/>
    </source>
</evidence>
<dbReference type="SMART" id="SM00883">
    <property type="entry name" value="Cpn10"/>
    <property type="match status" value="1"/>
</dbReference>
<evidence type="ECO:0000256" key="1">
    <source>
        <dbReference type="ARBA" id="ARBA00006975"/>
    </source>
</evidence>
<dbReference type="PRINTS" id="PR00297">
    <property type="entry name" value="CHAPERONIN10"/>
</dbReference>
<dbReference type="InterPro" id="IPR020818">
    <property type="entry name" value="Chaperonin_GroES"/>
</dbReference>
<dbReference type="GO" id="GO:0005524">
    <property type="term" value="F:ATP binding"/>
    <property type="evidence" value="ECO:0007669"/>
    <property type="project" value="InterPro"/>
</dbReference>
<feature type="region of interest" description="Disordered" evidence="7">
    <location>
        <begin position="55"/>
        <end position="93"/>
    </location>
</feature>
<dbReference type="GO" id="GO:0044183">
    <property type="term" value="F:protein folding chaperone"/>
    <property type="evidence" value="ECO:0007669"/>
    <property type="project" value="InterPro"/>
</dbReference>
<comment type="similarity">
    <text evidence="1 6">Belongs to the GroES chaperonin family.</text>
</comment>
<dbReference type="InterPro" id="IPR018369">
    <property type="entry name" value="Chaprnonin_Cpn10_CS"/>
</dbReference>
<dbReference type="CDD" id="cd00320">
    <property type="entry name" value="cpn10"/>
    <property type="match status" value="1"/>
</dbReference>
<evidence type="ECO:0000256" key="3">
    <source>
        <dbReference type="ARBA" id="ARBA00023186"/>
    </source>
</evidence>
<organism evidence="8">
    <name type="scientific">Ixodes ricinus</name>
    <name type="common">Common tick</name>
    <name type="synonym">Acarus ricinus</name>
    <dbReference type="NCBI Taxonomy" id="34613"/>
    <lineage>
        <taxon>Eukaryota</taxon>
        <taxon>Metazoa</taxon>
        <taxon>Ecdysozoa</taxon>
        <taxon>Arthropoda</taxon>
        <taxon>Chelicerata</taxon>
        <taxon>Arachnida</taxon>
        <taxon>Acari</taxon>
        <taxon>Parasitiformes</taxon>
        <taxon>Ixodida</taxon>
        <taxon>Ixodoidea</taxon>
        <taxon>Ixodidae</taxon>
        <taxon>Ixodinae</taxon>
        <taxon>Ixodes</taxon>
    </lineage>
</organism>
<dbReference type="PANTHER" id="PTHR10772">
    <property type="entry name" value="10 KDA HEAT SHOCK PROTEIN"/>
    <property type="match status" value="1"/>
</dbReference>
<dbReference type="GO" id="GO:0046872">
    <property type="term" value="F:metal ion binding"/>
    <property type="evidence" value="ECO:0007669"/>
    <property type="project" value="TreeGrafter"/>
</dbReference>
<dbReference type="PANTHER" id="PTHR10772:SF0">
    <property type="entry name" value="10 KDA HEAT SHOCK PROTEIN, MITOCHONDRIAL"/>
    <property type="match status" value="1"/>
</dbReference>
<dbReference type="EMBL" id="GADI01001720">
    <property type="protein sequence ID" value="JAA72088.1"/>
    <property type="molecule type" value="mRNA"/>
</dbReference>
<evidence type="ECO:0000256" key="7">
    <source>
        <dbReference type="SAM" id="MobiDB-lite"/>
    </source>
</evidence>
<dbReference type="GO" id="GO:0051082">
    <property type="term" value="F:unfolded protein binding"/>
    <property type="evidence" value="ECO:0007669"/>
    <property type="project" value="TreeGrafter"/>
</dbReference>
<dbReference type="InterPro" id="IPR037124">
    <property type="entry name" value="Chaperonin_GroES_sf"/>
</dbReference>
<name>A0A0K8RMG8_IXORI</name>
<dbReference type="Gene3D" id="2.30.33.40">
    <property type="entry name" value="GroES chaperonin"/>
    <property type="match status" value="1"/>
</dbReference>
<keyword evidence="3 6" id="KW-0143">Chaperone</keyword>
<protein>
    <recommendedName>
        <fullName evidence="2">10 kDa heat shock protein, mitochondrial</fullName>
    </recommendedName>
    <alternativeName>
        <fullName evidence="4">10 kDa chaperonin</fullName>
    </alternativeName>
    <alternativeName>
        <fullName evidence="5">Chaperonin 10</fullName>
    </alternativeName>
</protein>
<dbReference type="AlphaFoldDB" id="A0A0K8RMG8"/>
<dbReference type="Pfam" id="PF00166">
    <property type="entry name" value="Cpn10"/>
    <property type="match status" value="1"/>
</dbReference>
<dbReference type="InterPro" id="IPR011032">
    <property type="entry name" value="GroES-like_sf"/>
</dbReference>
<evidence type="ECO:0000256" key="5">
    <source>
        <dbReference type="ARBA" id="ARBA00031971"/>
    </source>
</evidence>
<evidence type="ECO:0000256" key="6">
    <source>
        <dbReference type="RuleBase" id="RU003479"/>
    </source>
</evidence>
<dbReference type="GO" id="GO:0005759">
    <property type="term" value="C:mitochondrial matrix"/>
    <property type="evidence" value="ECO:0007669"/>
    <property type="project" value="TreeGrafter"/>
</dbReference>